<keyword evidence="4" id="KW-1185">Reference proteome</keyword>
<feature type="domain" description="FAD/NAD(P)-binding" evidence="2">
    <location>
        <begin position="20"/>
        <end position="231"/>
    </location>
</feature>
<name>A0A2P8F7U7_9RHOB</name>
<dbReference type="PANTHER" id="PTHR43539">
    <property type="entry name" value="FLAVIN-BINDING MONOOXYGENASE-LIKE PROTEIN (AFU_ORTHOLOGUE AFUA_4G09220)"/>
    <property type="match status" value="1"/>
</dbReference>
<reference evidence="3 4" key="1">
    <citation type="submission" date="2018-03" db="EMBL/GenBank/DDBJ databases">
        <title>Genomic Encyclopedia of Archaeal and Bacterial Type Strains, Phase II (KMG-II): from individual species to whole genera.</title>
        <authorList>
            <person name="Goeker M."/>
        </authorList>
    </citation>
    <scope>NUCLEOTIDE SEQUENCE [LARGE SCALE GENOMIC DNA]</scope>
    <source>
        <strain evidence="3 4">DSM 100673</strain>
    </source>
</reference>
<dbReference type="InterPro" id="IPR050982">
    <property type="entry name" value="Auxin_biosynth/cation_transpt"/>
</dbReference>
<proteinExistence type="predicted"/>
<dbReference type="SUPFAM" id="SSF51905">
    <property type="entry name" value="FAD/NAD(P)-binding domain"/>
    <property type="match status" value="1"/>
</dbReference>
<sequence>MLDQISKDTFQNQVDVTKVYDLVVIGAGVAGLNALYAATRYLPKGSSVLLLDEKAMAGGMWNTAYDFVRLHQPHPMFTVGDLRWDWRKPRDYLARRDEVRDHLSSSLESVAKLVNLDCCFETKVVSSNEVGTSEGYRARIVFHRNDHPDQKATIEARQAVYAPGLNYKETQPLAFSTDAVASIIPQDLLETLKSHPSTPVYVVGGGKTGMDTVLAVLAKGDGRKVSLINGRGTNFLNRTKYIPNGLKRWTSGLPVSRLFRDLALKFDGDNETQTIDHFRRHHATDTQSPNGVFLYGLQSEEEHHRIASGLQQTIGDYLVDVAGTQEGLEILLRNGEPLEVEPGSIFVNCTGSFFRADEMAEPMSCISPHGTIVSINARDAFHFLTSVAGFFLMHLLYRGELRGRGFYTLDLEALFRKDRNAWVGASAAQAYMNQVIAVQTLPMMLLDRCGLDLDRWYPFPRRMAALYQMKATANEDIAHCRAVLDRVADRFEVRCASLN</sequence>
<evidence type="ECO:0000313" key="3">
    <source>
        <dbReference type="EMBL" id="PSL17794.1"/>
    </source>
</evidence>
<dbReference type="GO" id="GO:0004497">
    <property type="term" value="F:monooxygenase activity"/>
    <property type="evidence" value="ECO:0007669"/>
    <property type="project" value="TreeGrafter"/>
</dbReference>
<dbReference type="PRINTS" id="PR00368">
    <property type="entry name" value="FADPNR"/>
</dbReference>
<dbReference type="Pfam" id="PF07992">
    <property type="entry name" value="Pyr_redox_2"/>
    <property type="match status" value="1"/>
</dbReference>
<dbReference type="EMBL" id="PYGJ01000014">
    <property type="protein sequence ID" value="PSL17794.1"/>
    <property type="molecule type" value="Genomic_DNA"/>
</dbReference>
<dbReference type="PANTHER" id="PTHR43539:SF78">
    <property type="entry name" value="FLAVIN-CONTAINING MONOOXYGENASE"/>
    <property type="match status" value="1"/>
</dbReference>
<evidence type="ECO:0000313" key="4">
    <source>
        <dbReference type="Proteomes" id="UP000240418"/>
    </source>
</evidence>
<protein>
    <submittedName>
        <fullName evidence="3">Pyridine nucleotide-disulfide oxidoreductase</fullName>
    </submittedName>
</protein>
<gene>
    <name evidence="3" type="ORF">CLV88_1144</name>
</gene>
<dbReference type="Proteomes" id="UP000240418">
    <property type="component" value="Unassembled WGS sequence"/>
</dbReference>
<comment type="caution">
    <text evidence="3">The sequence shown here is derived from an EMBL/GenBank/DDBJ whole genome shotgun (WGS) entry which is preliminary data.</text>
</comment>
<dbReference type="InterPro" id="IPR036188">
    <property type="entry name" value="FAD/NAD-bd_sf"/>
</dbReference>
<evidence type="ECO:0000256" key="1">
    <source>
        <dbReference type="ARBA" id="ARBA00023002"/>
    </source>
</evidence>
<dbReference type="InterPro" id="IPR023753">
    <property type="entry name" value="FAD/NAD-binding_dom"/>
</dbReference>
<keyword evidence="1" id="KW-0560">Oxidoreductase</keyword>
<dbReference type="GO" id="GO:0050660">
    <property type="term" value="F:flavin adenine dinucleotide binding"/>
    <property type="evidence" value="ECO:0007669"/>
    <property type="project" value="TreeGrafter"/>
</dbReference>
<dbReference type="AlphaFoldDB" id="A0A2P8F7U7"/>
<organism evidence="3 4">
    <name type="scientific">Shimia abyssi</name>
    <dbReference type="NCBI Taxonomy" id="1662395"/>
    <lineage>
        <taxon>Bacteria</taxon>
        <taxon>Pseudomonadati</taxon>
        <taxon>Pseudomonadota</taxon>
        <taxon>Alphaproteobacteria</taxon>
        <taxon>Rhodobacterales</taxon>
        <taxon>Roseobacteraceae</taxon>
    </lineage>
</organism>
<dbReference type="Gene3D" id="3.50.50.60">
    <property type="entry name" value="FAD/NAD(P)-binding domain"/>
    <property type="match status" value="1"/>
</dbReference>
<accession>A0A2P8F7U7</accession>
<dbReference type="RefSeq" id="WP_165798922.1">
    <property type="nucleotide sequence ID" value="NZ_PYGJ01000014.1"/>
</dbReference>
<evidence type="ECO:0000259" key="2">
    <source>
        <dbReference type="Pfam" id="PF07992"/>
    </source>
</evidence>